<feature type="chain" id="PRO_5001514734" evidence="1">
    <location>
        <begin position="22"/>
        <end position="241"/>
    </location>
</feature>
<evidence type="ECO:0000313" key="2">
    <source>
        <dbReference type="EMBL" id="JAC09788.1"/>
    </source>
</evidence>
<dbReference type="InterPro" id="IPR009832">
    <property type="entry name" value="DUF1397"/>
</dbReference>
<reference evidence="2" key="1">
    <citation type="journal article" date="2014" name="PLoS Negl. Trop. Dis.">
        <title>Identification and characterization of seminal fluid proteins in the Asian tiger mosquito, Aedes albopictus.</title>
        <authorList>
            <person name="Boes K.E."/>
            <person name="Ribeiro J.M."/>
            <person name="Wong A."/>
            <person name="Harrington L.C."/>
            <person name="Wolfner M.F."/>
            <person name="Sirot L.K."/>
        </authorList>
    </citation>
    <scope>NUCLEOTIDE SEQUENCE</scope>
    <source>
        <tissue evidence="2">Reproductive organs</tissue>
    </source>
</reference>
<sequence>MSGSRLFAAIAVIAFIAVVRAAPQEIIEALLRYKQQCIDLSGSDEGYTQTLVAIPEMKICILNKVDVLEIQQDVTSISESKSDRKMFFDKYCPQFNESVSCFDDLFEGVAKCMGEDSDQIVPVFRDVAYGVVELICENDGQFLMDAQKPEFKDCLVQLRESVQECRLTNMTNSVSLIHYGEDQCREVETSRECVKQKVDECNAPAVYNIFEILFNRIMKWTNCHQYNKVVELYKNNVDGAN</sequence>
<feature type="signal peptide" evidence="1">
    <location>
        <begin position="1"/>
        <end position="21"/>
    </location>
</feature>
<dbReference type="VEuPathDB" id="VectorBase:AALF012683"/>
<dbReference type="AlphaFoldDB" id="A0A023EKS1"/>
<dbReference type="VEuPathDB" id="VectorBase:AALC636_025137"/>
<keyword evidence="1" id="KW-0732">Signal</keyword>
<name>A0A023EKS1_AEDAL</name>
<protein>
    <submittedName>
        <fullName evidence="2">Putative secreted protein</fullName>
    </submittedName>
</protein>
<dbReference type="VEuPathDB" id="VectorBase:AALFPA_061782"/>
<proteinExistence type="evidence at transcript level"/>
<dbReference type="PANTHER" id="PTHR20997">
    <property type="entry name" value="EG:BACR42I17.2 PROTEIN-RELATED"/>
    <property type="match status" value="1"/>
</dbReference>
<dbReference type="EMBL" id="GAPW01003810">
    <property type="protein sequence ID" value="JAC09788.1"/>
    <property type="molecule type" value="mRNA"/>
</dbReference>
<organism evidence="2">
    <name type="scientific">Aedes albopictus</name>
    <name type="common">Asian tiger mosquito</name>
    <name type="synonym">Stegomyia albopicta</name>
    <dbReference type="NCBI Taxonomy" id="7160"/>
    <lineage>
        <taxon>Eukaryota</taxon>
        <taxon>Metazoa</taxon>
        <taxon>Ecdysozoa</taxon>
        <taxon>Arthropoda</taxon>
        <taxon>Hexapoda</taxon>
        <taxon>Insecta</taxon>
        <taxon>Pterygota</taxon>
        <taxon>Neoptera</taxon>
        <taxon>Endopterygota</taxon>
        <taxon>Diptera</taxon>
        <taxon>Nematocera</taxon>
        <taxon>Culicoidea</taxon>
        <taxon>Culicidae</taxon>
        <taxon>Culicinae</taxon>
        <taxon>Aedini</taxon>
        <taxon>Aedes</taxon>
        <taxon>Stegomyia</taxon>
    </lineage>
</organism>
<dbReference type="PANTHER" id="PTHR20997:SF2">
    <property type="entry name" value="EG:BACR42I17.2 PROTEIN-RELATED"/>
    <property type="match status" value="1"/>
</dbReference>
<accession>A0A023EKS1</accession>
<evidence type="ECO:0000256" key="1">
    <source>
        <dbReference type="SAM" id="SignalP"/>
    </source>
</evidence>
<dbReference type="Pfam" id="PF07165">
    <property type="entry name" value="DUF1397"/>
    <property type="match status" value="1"/>
</dbReference>